<dbReference type="InterPro" id="IPR041851">
    <property type="entry name" value="RecD_N_sf"/>
</dbReference>
<protein>
    <recommendedName>
        <fullName evidence="11">RecBCD enzyme subunit RecD</fullName>
        <ecNumber evidence="11">5.6.2.3</ecNumber>
    </recommendedName>
    <alternativeName>
        <fullName evidence="11">DNA 5'-3' helicase subunit RecD</fullName>
    </alternativeName>
    <alternativeName>
        <fullName evidence="11">Exonuclease V subunit RecD</fullName>
        <shortName evidence="11">ExoV subunit RecD</shortName>
    </alternativeName>
    <alternativeName>
        <fullName evidence="11">Helicase/nuclease RecBCD subunit RecD</fullName>
    </alternativeName>
</protein>
<evidence type="ECO:0000256" key="9">
    <source>
        <dbReference type="ARBA" id="ARBA00023204"/>
    </source>
</evidence>
<feature type="domain" description="UvrD-like helicase C-terminal" evidence="13">
    <location>
        <begin position="509"/>
        <end position="556"/>
    </location>
</feature>
<evidence type="ECO:0000256" key="4">
    <source>
        <dbReference type="ARBA" id="ARBA00022801"/>
    </source>
</evidence>
<keyword evidence="9 11" id="KW-0234">DNA repair</keyword>
<comment type="caution">
    <text evidence="15">The sequence shown here is derived from an EMBL/GenBank/DDBJ whole genome shotgun (WGS) entry which is preliminary data.</text>
</comment>
<reference evidence="16" key="1">
    <citation type="submission" date="2023-05" db="EMBL/GenBank/DDBJ databases">
        <title>Draft genome of Pseudofrankia sp. BMG5.37.</title>
        <authorList>
            <person name="Gtari M."/>
            <person name="Ghodhbane F."/>
            <person name="Sbissi I."/>
        </authorList>
    </citation>
    <scope>NUCLEOTIDE SEQUENCE [LARGE SCALE GENOMIC DNA]</scope>
    <source>
        <strain evidence="16">BMG 814</strain>
    </source>
</reference>
<sequence>MIPVRADGVLRQFAEAGVLTAADVHVALRLARLGGEQHETVLLAAALAVRGVRAGSVCVELATVADSVVPEEDAEPIELTWPQDWSPLHDSSVVAVGADAPWRPLRLVDGLLYLDRYWQQEQQVRRSLDERAARPAPTVNLASLPTLFAGPAPDLQRLATAVAAGRWISVITGGPGTGKTHTVARLLRLLLDQPGPPPRVALAAPTGKAAARLQESVLEQAAAVGLPLDLTAQTLHRLLGWRPDSRSRFRHDATNRLPFDIVVVDESSMVSLTMMARLLEALRPTARLVLMGDPDQLTPVDAGAVLSDLVHRPAPPAAADGVPAETSADGAGLDDEDRRQLRNGVVRLRVSQRYGANIAGLAEAVRTGDADRVLELLDAGEDLALDPSTTAVEEQIRAVADEMRSAAEAGDADRCLVLLGRHRLLCAHRHGPFGVSAWNDRIGRLTGAAAGEWAPGLPLIVTANDYENKLWNGDTGVVVRTPEGPRAAFPRGAGPAPVPLSRLSAVSPAHALTVHRSQGSQFEAVTALLPPATSTLLTRELLYTAVTRASRSVRVVGSEEAVRAAVGRQVVRASGLRRPQPGEWP</sequence>
<dbReference type="CDD" id="cd18809">
    <property type="entry name" value="SF1_C_RecD"/>
    <property type="match status" value="1"/>
</dbReference>
<dbReference type="GO" id="GO:0008854">
    <property type="term" value="F:exodeoxyribonuclease V activity"/>
    <property type="evidence" value="ECO:0007669"/>
    <property type="project" value="UniProtKB-EC"/>
</dbReference>
<comment type="function">
    <text evidence="11">A helicase/nuclease that prepares dsDNA breaks (DSB) for recombinational DNA repair. Binds to DSBs and unwinds DNA via a highly rapid and processive ATP-dependent bidirectional helicase activity. Unwinds dsDNA until it encounters a Chi (crossover hotspot instigator) sequence from the 3' direction. Cuts ssDNA a few nucleotides 3' to the Chi site. The properties and activities of the enzyme are changed at Chi. The Chi-altered holoenzyme produces a long 3'-ssDNA overhang and facilitates RecA-binding to the ssDNA for homologous DNA recombination and repair. Holoenzyme degrades any linearized DNA that is unable to undergo homologous recombination. In the holoenzyme this subunit has ssDNA-dependent ATPase and 5'-3' helicase activity. When added to pre-assembled RecBC greatly stimulates nuclease activity and augments holoenzyme processivity. Negatively regulates the RecA-loading ability of RecBCD.</text>
</comment>
<dbReference type="HAMAP" id="MF_01487">
    <property type="entry name" value="RecD"/>
    <property type="match status" value="1"/>
</dbReference>
<feature type="binding site" evidence="11">
    <location>
        <begin position="173"/>
        <end position="180"/>
    </location>
    <ligand>
        <name>ATP</name>
        <dbReference type="ChEBI" id="CHEBI:30616"/>
    </ligand>
</feature>
<comment type="subunit">
    <text evidence="11">Heterotrimer of RecB, RecC and RecD. All subunits contribute to DNA-binding.</text>
</comment>
<keyword evidence="16" id="KW-1185">Reference proteome</keyword>
<evidence type="ECO:0000256" key="11">
    <source>
        <dbReference type="HAMAP-Rule" id="MF_01487"/>
    </source>
</evidence>
<keyword evidence="10 11" id="KW-0413">Isomerase</keyword>
<dbReference type="InterPro" id="IPR049550">
    <property type="entry name" value="RecD_N"/>
</dbReference>
<keyword evidence="1 11" id="KW-0540">Nuclease</keyword>
<dbReference type="SUPFAM" id="SSF52540">
    <property type="entry name" value="P-loop containing nucleoside triphosphate hydrolases"/>
    <property type="match status" value="1"/>
</dbReference>
<evidence type="ECO:0000259" key="13">
    <source>
        <dbReference type="Pfam" id="PF13538"/>
    </source>
</evidence>
<evidence type="ECO:0000256" key="6">
    <source>
        <dbReference type="ARBA" id="ARBA00022839"/>
    </source>
</evidence>
<dbReference type="CDD" id="cd17933">
    <property type="entry name" value="DEXSc_RecD-like"/>
    <property type="match status" value="1"/>
</dbReference>
<evidence type="ECO:0000256" key="5">
    <source>
        <dbReference type="ARBA" id="ARBA00022806"/>
    </source>
</evidence>
<evidence type="ECO:0000256" key="1">
    <source>
        <dbReference type="ARBA" id="ARBA00022722"/>
    </source>
</evidence>
<keyword evidence="2 11" id="KW-0547">Nucleotide-binding</keyword>
<evidence type="ECO:0000256" key="3">
    <source>
        <dbReference type="ARBA" id="ARBA00022763"/>
    </source>
</evidence>
<dbReference type="EMBL" id="JASNFN010000004">
    <property type="protein sequence ID" value="MDP5182382.1"/>
    <property type="molecule type" value="Genomic_DNA"/>
</dbReference>
<evidence type="ECO:0000256" key="2">
    <source>
        <dbReference type="ARBA" id="ARBA00022741"/>
    </source>
</evidence>
<dbReference type="RefSeq" id="WP_305999074.1">
    <property type="nucleotide sequence ID" value="NZ_JASNFN010000004.1"/>
</dbReference>
<dbReference type="Proteomes" id="UP001233673">
    <property type="component" value="Unassembled WGS sequence"/>
</dbReference>
<evidence type="ECO:0000256" key="12">
    <source>
        <dbReference type="SAM" id="MobiDB-lite"/>
    </source>
</evidence>
<evidence type="ECO:0000256" key="7">
    <source>
        <dbReference type="ARBA" id="ARBA00022840"/>
    </source>
</evidence>
<comment type="similarity">
    <text evidence="11">Belongs to the RecD family.</text>
</comment>
<keyword evidence="6 11" id="KW-0269">Exonuclease</keyword>
<feature type="domain" description="RecBCD enzyme subunit RecD N-terminal" evidence="14">
    <location>
        <begin position="15"/>
        <end position="113"/>
    </location>
</feature>
<comment type="miscellaneous">
    <text evidence="11">In the RecBCD complex, RecB has a slow 3'-5' helicase, an exonuclease activity and loads RecA onto ssDNA, RecD has a fast 5'-3' helicase activity, while RecC stimulates the ATPase and processivity of the RecB helicase and contributes to recognition of the Chi site.</text>
</comment>
<dbReference type="InterPro" id="IPR027785">
    <property type="entry name" value="UvrD-like_helicase_C"/>
</dbReference>
<dbReference type="InterPro" id="IPR027417">
    <property type="entry name" value="P-loop_NTPase"/>
</dbReference>
<evidence type="ECO:0000259" key="14">
    <source>
        <dbReference type="Pfam" id="PF21185"/>
    </source>
</evidence>
<keyword evidence="4 11" id="KW-0378">Hydrolase</keyword>
<dbReference type="Gene3D" id="3.40.50.300">
    <property type="entry name" value="P-loop containing nucleotide triphosphate hydrolases"/>
    <property type="match status" value="3"/>
</dbReference>
<evidence type="ECO:0000256" key="8">
    <source>
        <dbReference type="ARBA" id="ARBA00023125"/>
    </source>
</evidence>
<comment type="catalytic activity">
    <reaction evidence="11">
        <text>ATP + H2O = ADP + phosphate + H(+)</text>
        <dbReference type="Rhea" id="RHEA:13065"/>
        <dbReference type="ChEBI" id="CHEBI:15377"/>
        <dbReference type="ChEBI" id="CHEBI:15378"/>
        <dbReference type="ChEBI" id="CHEBI:30616"/>
        <dbReference type="ChEBI" id="CHEBI:43474"/>
        <dbReference type="ChEBI" id="CHEBI:456216"/>
        <dbReference type="EC" id="5.6.2.3"/>
    </reaction>
</comment>
<keyword evidence="8 11" id="KW-0238">DNA-binding</keyword>
<dbReference type="EC" id="5.6.2.3" evidence="11"/>
<keyword evidence="7 11" id="KW-0067">ATP-binding</keyword>
<dbReference type="PANTHER" id="PTHR43788">
    <property type="entry name" value="DNA2/NAM7 HELICASE FAMILY MEMBER"/>
    <property type="match status" value="1"/>
</dbReference>
<dbReference type="NCBIfam" id="TIGR01447">
    <property type="entry name" value="recD"/>
    <property type="match status" value="1"/>
</dbReference>
<evidence type="ECO:0000256" key="10">
    <source>
        <dbReference type="ARBA" id="ARBA00023235"/>
    </source>
</evidence>
<dbReference type="Pfam" id="PF13245">
    <property type="entry name" value="AAA_19"/>
    <property type="match status" value="1"/>
</dbReference>
<evidence type="ECO:0000313" key="16">
    <source>
        <dbReference type="Proteomes" id="UP001233673"/>
    </source>
</evidence>
<organism evidence="15 16">
    <name type="scientific">Blastococcus carthaginiensis</name>
    <dbReference type="NCBI Taxonomy" id="3050034"/>
    <lineage>
        <taxon>Bacteria</taxon>
        <taxon>Bacillati</taxon>
        <taxon>Actinomycetota</taxon>
        <taxon>Actinomycetes</taxon>
        <taxon>Geodermatophilales</taxon>
        <taxon>Geodermatophilaceae</taxon>
        <taxon>Blastococcus</taxon>
    </lineage>
</organism>
<dbReference type="InterPro" id="IPR006344">
    <property type="entry name" value="RecD"/>
</dbReference>
<dbReference type="Gene3D" id="1.10.10.1020">
    <property type="entry name" value="RecBCD complex, subunit RecD, N-terminal domain"/>
    <property type="match status" value="1"/>
</dbReference>
<evidence type="ECO:0000313" key="15">
    <source>
        <dbReference type="EMBL" id="MDP5182382.1"/>
    </source>
</evidence>
<dbReference type="PANTHER" id="PTHR43788:SF6">
    <property type="entry name" value="DNA HELICASE B"/>
    <property type="match status" value="1"/>
</dbReference>
<feature type="region of interest" description="Disordered" evidence="12">
    <location>
        <begin position="314"/>
        <end position="336"/>
    </location>
</feature>
<gene>
    <name evidence="11 15" type="primary">recD</name>
    <name evidence="15" type="ORF">QOZ88_07005</name>
</gene>
<dbReference type="Pfam" id="PF21185">
    <property type="entry name" value="RecD_N"/>
    <property type="match status" value="1"/>
</dbReference>
<dbReference type="Pfam" id="PF13538">
    <property type="entry name" value="UvrD_C_2"/>
    <property type="match status" value="1"/>
</dbReference>
<dbReference type="InterPro" id="IPR050534">
    <property type="entry name" value="Coronavir_polyprotein_1ab"/>
</dbReference>
<keyword evidence="5 11" id="KW-0347">Helicase</keyword>
<keyword evidence="3 11" id="KW-0227">DNA damage</keyword>
<accession>A0ABT9IAW7</accession>
<name>A0ABT9IAW7_9ACTN</name>
<proteinExistence type="inferred from homology"/>